<reference evidence="2 3" key="1">
    <citation type="journal article" date="2016" name="Gut Pathog.">
        <title>Whole genome sequencing of "Faecalibaculum rodentium" ALO17, isolated from C57BL/6J laboratory mouse feces.</title>
        <authorList>
            <person name="Lim S."/>
            <person name="Chang D.H."/>
            <person name="Ahn S."/>
            <person name="Kim B.C."/>
        </authorList>
    </citation>
    <scope>NUCLEOTIDE SEQUENCE [LARGE SCALE GENOMIC DNA]</scope>
    <source>
        <strain evidence="2 3">Alo17</strain>
    </source>
</reference>
<name>A0A140DTM7_9FIRM</name>
<evidence type="ECO:0000256" key="1">
    <source>
        <dbReference type="SAM" id="MobiDB-lite"/>
    </source>
</evidence>
<keyword evidence="3" id="KW-1185">Reference proteome</keyword>
<dbReference type="Proteomes" id="UP000069771">
    <property type="component" value="Chromosome"/>
</dbReference>
<organism evidence="2 3">
    <name type="scientific">Faecalibaculum rodentium</name>
    <dbReference type="NCBI Taxonomy" id="1702221"/>
    <lineage>
        <taxon>Bacteria</taxon>
        <taxon>Bacillati</taxon>
        <taxon>Bacillota</taxon>
        <taxon>Erysipelotrichia</taxon>
        <taxon>Erysipelotrichales</taxon>
        <taxon>Erysipelotrichaceae</taxon>
        <taxon>Faecalibaculum</taxon>
    </lineage>
</organism>
<dbReference type="AlphaFoldDB" id="A0A140DTM7"/>
<sequence length="70" mass="7839">MHAAESGESVSMSRRPAVQSAPACMAETEDNPDIRLILRLPVTVKSRFFNLKTILRSKLTIARATKHLLY</sequence>
<dbReference type="KEGG" id="fro:AALO17_08700"/>
<accession>A0A140DTM7</accession>
<protein>
    <submittedName>
        <fullName evidence="2">Uncharacterized protein</fullName>
    </submittedName>
</protein>
<evidence type="ECO:0000313" key="2">
    <source>
        <dbReference type="EMBL" id="AMK54004.1"/>
    </source>
</evidence>
<dbReference type="STRING" id="1702221.AALO17_08700"/>
<dbReference type="EMBL" id="CP011391">
    <property type="protein sequence ID" value="AMK54004.1"/>
    <property type="molecule type" value="Genomic_DNA"/>
</dbReference>
<feature type="region of interest" description="Disordered" evidence="1">
    <location>
        <begin position="1"/>
        <end position="26"/>
    </location>
</feature>
<gene>
    <name evidence="2" type="ORF">AALO17_08700</name>
</gene>
<proteinExistence type="predicted"/>
<evidence type="ECO:0000313" key="3">
    <source>
        <dbReference type="Proteomes" id="UP000069771"/>
    </source>
</evidence>